<comment type="caution">
    <text evidence="7">The sequence shown here is derived from an EMBL/GenBank/DDBJ whole genome shotgun (WGS) entry which is preliminary data.</text>
</comment>
<evidence type="ECO:0000256" key="4">
    <source>
        <dbReference type="PROSITE-ProRule" id="PRU00433"/>
    </source>
</evidence>
<dbReference type="InterPro" id="IPR009056">
    <property type="entry name" value="Cyt_c-like_dom"/>
</dbReference>
<evidence type="ECO:0000313" key="7">
    <source>
        <dbReference type="EMBL" id="HFC03851.1"/>
    </source>
</evidence>
<dbReference type="InterPro" id="IPR036909">
    <property type="entry name" value="Cyt_c-like_dom_sf"/>
</dbReference>
<keyword evidence="1 4" id="KW-0349">Heme</keyword>
<dbReference type="AlphaFoldDB" id="A0A7V2WM07"/>
<proteinExistence type="predicted"/>
<evidence type="ECO:0000259" key="6">
    <source>
        <dbReference type="PROSITE" id="PS51007"/>
    </source>
</evidence>
<keyword evidence="3 4" id="KW-0408">Iron</keyword>
<keyword evidence="5" id="KW-0732">Signal</keyword>
<feature type="signal peptide" evidence="5">
    <location>
        <begin position="1"/>
        <end position="17"/>
    </location>
</feature>
<dbReference type="Gene3D" id="1.10.760.10">
    <property type="entry name" value="Cytochrome c-like domain"/>
    <property type="match status" value="1"/>
</dbReference>
<dbReference type="GO" id="GO:0020037">
    <property type="term" value="F:heme binding"/>
    <property type="evidence" value="ECO:0007669"/>
    <property type="project" value="InterPro"/>
</dbReference>
<keyword evidence="2 4" id="KW-0479">Metal-binding</keyword>
<dbReference type="SUPFAM" id="SSF46626">
    <property type="entry name" value="Cytochrome c"/>
    <property type="match status" value="1"/>
</dbReference>
<protein>
    <recommendedName>
        <fullName evidence="6">Cytochrome c domain-containing protein</fullName>
    </recommendedName>
</protein>
<dbReference type="GO" id="GO:0046872">
    <property type="term" value="F:metal ion binding"/>
    <property type="evidence" value="ECO:0007669"/>
    <property type="project" value="UniProtKB-KW"/>
</dbReference>
<name>A0A7V2WM07_9BACT</name>
<evidence type="ECO:0000256" key="2">
    <source>
        <dbReference type="ARBA" id="ARBA00022723"/>
    </source>
</evidence>
<sequence length="98" mass="11064">MKKAVLILIMTLAGAFAADVEKGKALYLEAQCQKCHLQGENFDPNSVNKAGKVSKVKDVQGIHKWVQGCDNYFSIGWFPEEQDLVSRYLNAVFYHLEK</sequence>
<reference evidence="7" key="1">
    <citation type="journal article" date="2020" name="mSystems">
        <title>Genome- and Community-Level Interaction Insights into Carbon Utilization and Element Cycling Functions of Hydrothermarchaeota in Hydrothermal Sediment.</title>
        <authorList>
            <person name="Zhou Z."/>
            <person name="Liu Y."/>
            <person name="Xu W."/>
            <person name="Pan J."/>
            <person name="Luo Z.H."/>
            <person name="Li M."/>
        </authorList>
    </citation>
    <scope>NUCLEOTIDE SEQUENCE [LARGE SCALE GENOMIC DNA]</scope>
    <source>
        <strain evidence="7">HyVt-513</strain>
    </source>
</reference>
<feature type="domain" description="Cytochrome c" evidence="6">
    <location>
        <begin position="18"/>
        <end position="93"/>
    </location>
</feature>
<feature type="chain" id="PRO_5031212797" description="Cytochrome c domain-containing protein" evidence="5">
    <location>
        <begin position="18"/>
        <end position="98"/>
    </location>
</feature>
<evidence type="ECO:0000256" key="1">
    <source>
        <dbReference type="ARBA" id="ARBA00022617"/>
    </source>
</evidence>
<organism evidence="7">
    <name type="scientific">Nitratifractor salsuginis</name>
    <dbReference type="NCBI Taxonomy" id="269261"/>
    <lineage>
        <taxon>Bacteria</taxon>
        <taxon>Pseudomonadati</taxon>
        <taxon>Campylobacterota</taxon>
        <taxon>Epsilonproteobacteria</taxon>
        <taxon>Campylobacterales</taxon>
        <taxon>Sulfurovaceae</taxon>
        <taxon>Nitratifractor</taxon>
    </lineage>
</organism>
<gene>
    <name evidence="7" type="ORF">ENJ74_03150</name>
</gene>
<accession>A0A7V2WM07</accession>
<dbReference type="Proteomes" id="UP000885722">
    <property type="component" value="Unassembled WGS sequence"/>
</dbReference>
<dbReference type="PROSITE" id="PS51007">
    <property type="entry name" value="CYTC"/>
    <property type="match status" value="1"/>
</dbReference>
<evidence type="ECO:0000256" key="3">
    <source>
        <dbReference type="ARBA" id="ARBA00023004"/>
    </source>
</evidence>
<dbReference type="EMBL" id="DRNO01000212">
    <property type="protein sequence ID" value="HFC03851.1"/>
    <property type="molecule type" value="Genomic_DNA"/>
</dbReference>
<dbReference type="GO" id="GO:0009055">
    <property type="term" value="F:electron transfer activity"/>
    <property type="evidence" value="ECO:0007669"/>
    <property type="project" value="InterPro"/>
</dbReference>
<evidence type="ECO:0000256" key="5">
    <source>
        <dbReference type="SAM" id="SignalP"/>
    </source>
</evidence>